<protein>
    <submittedName>
        <fullName evidence="1">Uncharacterized protein</fullName>
    </submittedName>
</protein>
<proteinExistence type="predicted"/>
<name>A0A8S5QCM3_9CAUD</name>
<dbReference type="EMBL" id="BK015626">
    <property type="protein sequence ID" value="DAE16517.1"/>
    <property type="molecule type" value="Genomic_DNA"/>
</dbReference>
<evidence type="ECO:0000313" key="1">
    <source>
        <dbReference type="EMBL" id="DAE16517.1"/>
    </source>
</evidence>
<sequence length="127" mass="14468">MNKMREYERGREDGLTLALRIVRQGGIEALEREISFRGITGIHTSLAAKDLDKASEKIKQMTLDTFTILSIAALHDAFGFGQTRCQRFMDKVAEGADLLMDDLATWPDYIESIKEQLGMDLEIRWND</sequence>
<reference evidence="1" key="1">
    <citation type="journal article" date="2021" name="Proc. Natl. Acad. Sci. U.S.A.">
        <title>A Catalog of Tens of Thousands of Viruses from Human Metagenomes Reveals Hidden Associations with Chronic Diseases.</title>
        <authorList>
            <person name="Tisza M.J."/>
            <person name="Buck C.B."/>
        </authorList>
    </citation>
    <scope>NUCLEOTIDE SEQUENCE</scope>
    <source>
        <strain evidence="1">CtqBH20</strain>
    </source>
</reference>
<organism evidence="1">
    <name type="scientific">Siphoviridae sp. ctqBH20</name>
    <dbReference type="NCBI Taxonomy" id="2825680"/>
    <lineage>
        <taxon>Viruses</taxon>
        <taxon>Duplodnaviria</taxon>
        <taxon>Heunggongvirae</taxon>
        <taxon>Uroviricota</taxon>
        <taxon>Caudoviricetes</taxon>
    </lineage>
</organism>
<accession>A0A8S5QCM3</accession>